<protein>
    <recommendedName>
        <fullName evidence="4">Kinase</fullName>
        <ecNumber evidence="4">2.7.-.-</ecNumber>
    </recommendedName>
</protein>
<feature type="region of interest" description="Disordered" evidence="5">
    <location>
        <begin position="653"/>
        <end position="675"/>
    </location>
</feature>
<feature type="compositionally biased region" description="Polar residues" evidence="5">
    <location>
        <begin position="486"/>
        <end position="497"/>
    </location>
</feature>
<feature type="compositionally biased region" description="Basic and acidic residues" evidence="5">
    <location>
        <begin position="458"/>
        <end position="484"/>
    </location>
</feature>
<dbReference type="InterPro" id="IPR038286">
    <property type="entry name" value="IPK_sf"/>
</dbReference>
<feature type="compositionally biased region" description="Polar residues" evidence="5">
    <location>
        <begin position="551"/>
        <end position="566"/>
    </location>
</feature>
<dbReference type="GO" id="GO:0005634">
    <property type="term" value="C:nucleus"/>
    <property type="evidence" value="ECO:0007669"/>
    <property type="project" value="TreeGrafter"/>
</dbReference>
<dbReference type="Gene3D" id="3.30.470.160">
    <property type="entry name" value="Inositol polyphosphate kinase"/>
    <property type="match status" value="1"/>
</dbReference>
<dbReference type="PANTHER" id="PTHR12400">
    <property type="entry name" value="INOSITOL POLYPHOSPHATE KINASE"/>
    <property type="match status" value="1"/>
</dbReference>
<feature type="region of interest" description="Disordered" evidence="5">
    <location>
        <begin position="157"/>
        <end position="182"/>
    </location>
</feature>
<reference evidence="6 7" key="1">
    <citation type="journal article" date="2018" name="BMC Genomics">
        <title>Genomic evidence for intraspecific hybridization in a clonal and extremely halotolerant yeast.</title>
        <authorList>
            <person name="Gostincar C."/>
            <person name="Stajich J.E."/>
            <person name="Zupancic J."/>
            <person name="Zalar P."/>
            <person name="Gunde-Cimerman N."/>
        </authorList>
    </citation>
    <scope>NUCLEOTIDE SEQUENCE [LARGE SCALE GENOMIC DNA]</scope>
    <source>
        <strain evidence="6 7">EXF-2682</strain>
    </source>
</reference>
<evidence type="ECO:0000256" key="2">
    <source>
        <dbReference type="ARBA" id="ARBA00022679"/>
    </source>
</evidence>
<feature type="region of interest" description="Disordered" evidence="5">
    <location>
        <begin position="878"/>
        <end position="933"/>
    </location>
</feature>
<feature type="region of interest" description="Disordered" evidence="5">
    <location>
        <begin position="407"/>
        <end position="432"/>
    </location>
</feature>
<feature type="region of interest" description="Disordered" evidence="5">
    <location>
        <begin position="1160"/>
        <end position="1198"/>
    </location>
</feature>
<sequence>MSEQYGPGADGSSPRRSHHLSLPTQQPDRHARASTASATTSTSSSPSEHAVGAVNPAPVSRARASKRPQHPQTTPLGPPTSLRDAVQPQLSERDSIFATHYMPSTSPVTSPEILPQRESADYFGSGGSRDRGMEVSTPPVMPGIGSAAHRKDLPESTLGVRTGSQNQSMDTCRPPSRSSLPPHWHRRSLYDLHEIGALPSLAYEHDEDDEGVLNKALQTKEHVSSATPETGAQAHYDPQEMERSAERQQYRSWREGKAKLQGMTIAQSQRRQSKAEIGVDKVVDARMPRPEVNVRSRKASHYLGLFRENEAEEQRQADLQKHRQLQEAQSDSALDEELDEVDGEPYEVPSNTREDIEAVENGNTVTISKKRMAHHLPLELLEEIRNHHHLAPARTRPVAHERKAPAYDGQDIEQDQLPESEAKPEDDEADEEHISSAVYYPHQGLKLEDSPTEAQIAQHKEDKKAQHVEEAVPKKQERLDHVEVSLRSSDGGTSDQLQGEIPATRVPSAPQFENLPAPAMPADKQLPSDSENESDAYVSGYETAASDEETTPTATPHGSLQISHIASTSPSKPKRHRKPPAPIGAVELKPYKHQVGGHTTVYRFSRRAVCKQLNSKENRFYETVEKYHPELLGFMPRYIGVLNVTYRKDAKKRKPTISESEALSPKGIDIKSKGTNAADLPSRAEALPPLAEQPRVFSHSHQAPTSIPQVIFENNRHLIPDDLFKRPRRSVTPDPLLRTRSSLPQWSDHQSDDEATTTNGFRPALRSTRSVSSWGFTSVNSKLRDHVLREVFAPPPIHRHARRERVQHARSMRRLPKSMQADLTSLEGNLGVEPKSAPDNKSDSLEARKQALKNAIEQHRLSERPGQSVDLGKLMRVESSRDSDGLSRSAEQHDPARDMAAGSSRHHHRRYSGGGLTRKPTSIEGNRGDLEYHEEDAYRADGEEDVFSMDDIKKELPSDKLAQAKQAVEGVARGELMPQSDVPLENMAAPRLDPAIDLDESEPRNPETSLVQQDERVEHFLLLEDLTAGMQKPCVLDLKMGTRQYGVEATEKKQKSQRRKCKTTTSQELGVRVCGMQVYNVKQQSYIFEDKYFGRDLRAGPEFKEALTRFFFDGIGYNQALKHIPSLLEKITSLDAIIRELPSYRLYASSLLLIYDRGDADEHGKPRPPPPTPFTTTSTTTDPTPSHLLDPTTKPDKPAQYHDIKLKIVDFANCVTAETMPETLARKPCPPSHPSDADRGYLRGLRSLRMYFQRIWEELQERKFVERGEGEGMAIQGRDATGVMPMKGWSDSLLGDPGEVTCHFRAYHPHASIGGDDLADGEEDVGSAEYVCFFPSTPPLNSTQGQGNNNSANVDNLEIYSGIVLEKVCEYFYYNERNKDARDVQDMDFPTELCLEILMAADYLDV</sequence>
<dbReference type="EC" id="2.7.-.-" evidence="4"/>
<feature type="region of interest" description="Disordered" evidence="5">
    <location>
        <begin position="453"/>
        <end position="583"/>
    </location>
</feature>
<feature type="compositionally biased region" description="Low complexity" evidence="5">
    <location>
        <begin position="33"/>
        <end position="47"/>
    </location>
</feature>
<evidence type="ECO:0000256" key="5">
    <source>
        <dbReference type="SAM" id="MobiDB-lite"/>
    </source>
</evidence>
<dbReference type="GO" id="GO:0032958">
    <property type="term" value="P:inositol phosphate biosynthetic process"/>
    <property type="evidence" value="ECO:0007669"/>
    <property type="project" value="InterPro"/>
</dbReference>
<dbReference type="InterPro" id="IPR011333">
    <property type="entry name" value="SKP1/BTB/POZ_sf"/>
</dbReference>
<comment type="similarity">
    <text evidence="1 4">Belongs to the inositol phosphokinase (IPK) family.</text>
</comment>
<feature type="compositionally biased region" description="Basic and acidic residues" evidence="5">
    <location>
        <begin position="237"/>
        <end position="249"/>
    </location>
</feature>
<dbReference type="GO" id="GO:0005737">
    <property type="term" value="C:cytoplasm"/>
    <property type="evidence" value="ECO:0007669"/>
    <property type="project" value="TreeGrafter"/>
</dbReference>
<evidence type="ECO:0000313" key="7">
    <source>
        <dbReference type="Proteomes" id="UP000269276"/>
    </source>
</evidence>
<dbReference type="InterPro" id="IPR005522">
    <property type="entry name" value="IPK"/>
</dbReference>
<dbReference type="SUPFAM" id="SSF56104">
    <property type="entry name" value="SAICAR synthase-like"/>
    <property type="match status" value="1"/>
</dbReference>
<dbReference type="GO" id="GO:0046854">
    <property type="term" value="P:phosphatidylinositol phosphate biosynthetic process"/>
    <property type="evidence" value="ECO:0007669"/>
    <property type="project" value="TreeGrafter"/>
</dbReference>
<feature type="compositionally biased region" description="Basic residues" evidence="5">
    <location>
        <begin position="799"/>
        <end position="816"/>
    </location>
</feature>
<feature type="compositionally biased region" description="Basic and acidic residues" evidence="5">
    <location>
        <begin position="314"/>
        <end position="325"/>
    </location>
</feature>
<dbReference type="PANTHER" id="PTHR12400:SF21">
    <property type="entry name" value="KINASE"/>
    <property type="match status" value="1"/>
</dbReference>
<proteinExistence type="inferred from homology"/>
<dbReference type="VEuPathDB" id="FungiDB:BTJ68_13942"/>
<evidence type="ECO:0000256" key="3">
    <source>
        <dbReference type="ARBA" id="ARBA00022777"/>
    </source>
</evidence>
<comment type="caution">
    <text evidence="6">The sequence shown here is derived from an EMBL/GenBank/DDBJ whole genome shotgun (WGS) entry which is preliminary data.</text>
</comment>
<feature type="region of interest" description="Disordered" evidence="5">
    <location>
        <begin position="314"/>
        <end position="353"/>
    </location>
</feature>
<dbReference type="Proteomes" id="UP000269276">
    <property type="component" value="Unassembled WGS sequence"/>
</dbReference>
<feature type="compositionally biased region" description="Acidic residues" evidence="5">
    <location>
        <begin position="333"/>
        <end position="345"/>
    </location>
</feature>
<organism evidence="6 7">
    <name type="scientific">Hortaea werneckii</name>
    <name type="common">Black yeast</name>
    <name type="synonym">Cladosporium werneckii</name>
    <dbReference type="NCBI Taxonomy" id="91943"/>
    <lineage>
        <taxon>Eukaryota</taxon>
        <taxon>Fungi</taxon>
        <taxon>Dikarya</taxon>
        <taxon>Ascomycota</taxon>
        <taxon>Pezizomycotina</taxon>
        <taxon>Dothideomycetes</taxon>
        <taxon>Dothideomycetidae</taxon>
        <taxon>Mycosphaerellales</taxon>
        <taxon>Teratosphaeriaceae</taxon>
        <taxon>Hortaea</taxon>
    </lineage>
</organism>
<dbReference type="GO" id="GO:0008440">
    <property type="term" value="F:inositol-1,4,5-trisphosphate 3-kinase activity"/>
    <property type="evidence" value="ECO:0007669"/>
    <property type="project" value="TreeGrafter"/>
</dbReference>
<dbReference type="Pfam" id="PF03770">
    <property type="entry name" value="IPK"/>
    <property type="match status" value="1"/>
</dbReference>
<gene>
    <name evidence="6" type="ORF">D0863_11764</name>
</gene>
<feature type="compositionally biased region" description="Acidic residues" evidence="5">
    <location>
        <begin position="410"/>
        <end position="431"/>
    </location>
</feature>
<evidence type="ECO:0000256" key="4">
    <source>
        <dbReference type="RuleBase" id="RU363090"/>
    </source>
</evidence>
<feature type="region of interest" description="Disordered" evidence="5">
    <location>
        <begin position="220"/>
        <end position="249"/>
    </location>
</feature>
<dbReference type="EMBL" id="QWIP01000571">
    <property type="protein sequence ID" value="RMY59927.1"/>
    <property type="molecule type" value="Genomic_DNA"/>
</dbReference>
<evidence type="ECO:0000256" key="1">
    <source>
        <dbReference type="ARBA" id="ARBA00007374"/>
    </source>
</evidence>
<evidence type="ECO:0000313" key="6">
    <source>
        <dbReference type="EMBL" id="RMY59927.1"/>
    </source>
</evidence>
<dbReference type="OrthoDB" id="2573163at2759"/>
<keyword evidence="2 4" id="KW-0808">Transferase</keyword>
<feature type="compositionally biased region" description="Basic and acidic residues" evidence="5">
    <location>
        <begin position="878"/>
        <end position="897"/>
    </location>
</feature>
<dbReference type="Gene3D" id="3.30.710.10">
    <property type="entry name" value="Potassium Channel Kv1.1, Chain A"/>
    <property type="match status" value="1"/>
</dbReference>
<dbReference type="GO" id="GO:0000824">
    <property type="term" value="F:inositol-1,4,5,6-tetrakisphosphate 3-kinase activity"/>
    <property type="evidence" value="ECO:0007669"/>
    <property type="project" value="TreeGrafter"/>
</dbReference>
<accession>A0A3M7D7D3</accession>
<feature type="compositionally biased region" description="Low complexity" evidence="5">
    <location>
        <begin position="1174"/>
        <end position="1192"/>
    </location>
</feature>
<feature type="region of interest" description="Disordered" evidence="5">
    <location>
        <begin position="1"/>
        <end position="95"/>
    </location>
</feature>
<dbReference type="VEuPathDB" id="FungiDB:BTJ68_13943"/>
<keyword evidence="3 4" id="KW-0418">Kinase</keyword>
<name>A0A3M7D7D3_HORWE</name>
<feature type="region of interest" description="Disordered" evidence="5">
    <location>
        <begin position="799"/>
        <end position="819"/>
    </location>
</feature>
<feature type="compositionally biased region" description="Polar residues" evidence="5">
    <location>
        <begin position="739"/>
        <end position="748"/>
    </location>
</feature>
<dbReference type="SUPFAM" id="SSF54695">
    <property type="entry name" value="POZ domain"/>
    <property type="match status" value="1"/>
</dbReference>
<feature type="region of interest" description="Disordered" evidence="5">
    <location>
        <begin position="724"/>
        <end position="763"/>
    </location>
</feature>